<organism evidence="1 2">
    <name type="scientific">Mesorhizobium huakuii</name>
    <dbReference type="NCBI Taxonomy" id="28104"/>
    <lineage>
        <taxon>Bacteria</taxon>
        <taxon>Pseudomonadati</taxon>
        <taxon>Pseudomonadota</taxon>
        <taxon>Alphaproteobacteria</taxon>
        <taxon>Hyphomicrobiales</taxon>
        <taxon>Phyllobacteriaceae</taxon>
        <taxon>Mesorhizobium</taxon>
    </lineage>
</organism>
<reference evidence="2" key="1">
    <citation type="journal article" date="2020" name="Mol. Plant Microbe">
        <title>Rhizobial microsymbionts of the narrowly endemic Oxytropis species growing in Kamchatka are characterized by significant genetic diversity and possess a set of genes that are associated with T3SS and T6SS secretion systems and can affect the development of symbiosis.</title>
        <authorList>
            <person name="Safronova V."/>
            <person name="Guro P."/>
            <person name="Sazanova A."/>
            <person name="Kuznetsova I."/>
            <person name="Belimov A."/>
            <person name="Yakubov V."/>
            <person name="Chirak E."/>
            <person name="Afonin A."/>
            <person name="Gogolev Y."/>
            <person name="Andronov E."/>
            <person name="Tikhonovich I."/>
        </authorList>
    </citation>
    <scope>NUCLEOTIDE SEQUENCE [LARGE SCALE GENOMIC DNA]</scope>
    <source>
        <strain evidence="2">583</strain>
    </source>
</reference>
<proteinExistence type="predicted"/>
<name>A0A7G6SZC5_9HYPH</name>
<dbReference type="RefSeq" id="WP_183458460.1">
    <property type="nucleotide sequence ID" value="NZ_CP050296.1"/>
</dbReference>
<protein>
    <submittedName>
        <fullName evidence="1">Uncharacterized protein</fullName>
    </submittedName>
</protein>
<dbReference type="EMBL" id="CP050296">
    <property type="protein sequence ID" value="QND59857.1"/>
    <property type="molecule type" value="Genomic_DNA"/>
</dbReference>
<sequence length="196" mass="19989">MTKVGGDLYDLNGLNAAGHTAAQVAAFRDILTSAMSNYSAIGGMGLIGYGANALAATPQQIAYNLAYGGGQSVGIPANSRVGPSAPTALHGGDPYNAMLNGISPSSPGYAAAYAQALAASNKAAGFSTGGMIGGDSRDTQKVEFFKRPSERVIIADNDQLDDQRSGGCDRVVEASGLSSSARPTIGTAMRRRQRTV</sequence>
<accession>A0A7G6SZC5</accession>
<evidence type="ECO:0000313" key="1">
    <source>
        <dbReference type="EMBL" id="QND59857.1"/>
    </source>
</evidence>
<evidence type="ECO:0000313" key="2">
    <source>
        <dbReference type="Proteomes" id="UP000515465"/>
    </source>
</evidence>
<dbReference type="Proteomes" id="UP000515465">
    <property type="component" value="Chromosome"/>
</dbReference>
<gene>
    <name evidence="1" type="ORF">HB778_27345</name>
</gene>
<dbReference type="AlphaFoldDB" id="A0A7G6SZC5"/>